<proteinExistence type="predicted"/>
<name>A0ABV6KE28_9BACI</name>
<dbReference type="EMBL" id="JBHLUX010000017">
    <property type="protein sequence ID" value="MFC0470086.1"/>
    <property type="molecule type" value="Genomic_DNA"/>
</dbReference>
<reference evidence="2 3" key="1">
    <citation type="submission" date="2024-09" db="EMBL/GenBank/DDBJ databases">
        <authorList>
            <person name="Sun Q."/>
            <person name="Mori K."/>
        </authorList>
    </citation>
    <scope>NUCLEOTIDE SEQUENCE [LARGE SCALE GENOMIC DNA]</scope>
    <source>
        <strain evidence="2 3">NCAIM B.02610</strain>
    </source>
</reference>
<dbReference type="RefSeq" id="WP_335961357.1">
    <property type="nucleotide sequence ID" value="NZ_JAXBLX010000016.1"/>
</dbReference>
<accession>A0ABV6KE28</accession>
<evidence type="ECO:0008006" key="4">
    <source>
        <dbReference type="Google" id="ProtNLM"/>
    </source>
</evidence>
<keyword evidence="1" id="KW-0472">Membrane</keyword>
<keyword evidence="1" id="KW-1133">Transmembrane helix</keyword>
<gene>
    <name evidence="2" type="ORF">ACFFHM_06010</name>
</gene>
<evidence type="ECO:0000256" key="1">
    <source>
        <dbReference type="SAM" id="Phobius"/>
    </source>
</evidence>
<sequence length="307" mass="35171">MNERDFEKTLERLNSHYEDMPTQSSTTKIMANIKKSKKRKWNWARSYQKWQVAALIIVMVGIGYVLGASQFMNQPEIAMEETAIGDTTADSAGTMESASFSTKQAEPFGEEEEAAAESGEEINILRSEDVIDDSFPITITDEEGNEVEKQVKVLEDKQFSFSTYYDANFHVEEVVSGDGRSIQIYADYGEGLVELALFEIFQFESAMSYDDQVEAYRMMMTESGYIELESNDYLLGIGIPGQAVQEFLFQKDDVNIHVAPVQHGEEYLFFKTSTVTNKNSEMIEYMEGFNRELTVILNRDYFKWIYN</sequence>
<comment type="caution">
    <text evidence="2">The sequence shown here is derived from an EMBL/GenBank/DDBJ whole genome shotgun (WGS) entry which is preliminary data.</text>
</comment>
<keyword evidence="3" id="KW-1185">Reference proteome</keyword>
<keyword evidence="1" id="KW-0812">Transmembrane</keyword>
<evidence type="ECO:0000313" key="2">
    <source>
        <dbReference type="EMBL" id="MFC0470086.1"/>
    </source>
</evidence>
<evidence type="ECO:0000313" key="3">
    <source>
        <dbReference type="Proteomes" id="UP001589838"/>
    </source>
</evidence>
<dbReference type="Proteomes" id="UP001589838">
    <property type="component" value="Unassembled WGS sequence"/>
</dbReference>
<feature type="transmembrane region" description="Helical" evidence="1">
    <location>
        <begin position="47"/>
        <end position="67"/>
    </location>
</feature>
<organism evidence="2 3">
    <name type="scientific">Halalkalibacter kiskunsagensis</name>
    <dbReference type="NCBI Taxonomy" id="1548599"/>
    <lineage>
        <taxon>Bacteria</taxon>
        <taxon>Bacillati</taxon>
        <taxon>Bacillota</taxon>
        <taxon>Bacilli</taxon>
        <taxon>Bacillales</taxon>
        <taxon>Bacillaceae</taxon>
        <taxon>Halalkalibacter</taxon>
    </lineage>
</organism>
<protein>
    <recommendedName>
        <fullName evidence="4">DUF4367 domain-containing protein</fullName>
    </recommendedName>
</protein>